<keyword evidence="2" id="KW-1185">Reference proteome</keyword>
<reference evidence="2" key="1">
    <citation type="journal article" date="2014" name="Proc. Natl. Acad. Sci. U.S.A.">
        <title>Extensive sampling of basidiomycete genomes demonstrates inadequacy of the white-rot/brown-rot paradigm for wood decay fungi.</title>
        <authorList>
            <person name="Riley R."/>
            <person name="Salamov A.A."/>
            <person name="Brown D.W."/>
            <person name="Nagy L.G."/>
            <person name="Floudas D."/>
            <person name="Held B.W."/>
            <person name="Levasseur A."/>
            <person name="Lombard V."/>
            <person name="Morin E."/>
            <person name="Otillar R."/>
            <person name="Lindquist E.A."/>
            <person name="Sun H."/>
            <person name="LaButti K.M."/>
            <person name="Schmutz J."/>
            <person name="Jabbour D."/>
            <person name="Luo H."/>
            <person name="Baker S.E."/>
            <person name="Pisabarro A.G."/>
            <person name="Walton J.D."/>
            <person name="Blanchette R.A."/>
            <person name="Henrissat B."/>
            <person name="Martin F."/>
            <person name="Cullen D."/>
            <person name="Hibbett D.S."/>
            <person name="Grigoriev I.V."/>
        </authorList>
    </citation>
    <scope>NUCLEOTIDE SEQUENCE [LARGE SCALE GENOMIC DNA]</scope>
    <source>
        <strain evidence="2">MUCL 33604</strain>
    </source>
</reference>
<dbReference type="InParanoid" id="A0A067P9P9"/>
<evidence type="ECO:0000313" key="2">
    <source>
        <dbReference type="Proteomes" id="UP000027265"/>
    </source>
</evidence>
<dbReference type="AlphaFoldDB" id="A0A067P9P9"/>
<gene>
    <name evidence="1" type="ORF">JAAARDRAFT_500862</name>
</gene>
<organism evidence="1 2">
    <name type="scientific">Jaapia argillacea MUCL 33604</name>
    <dbReference type="NCBI Taxonomy" id="933084"/>
    <lineage>
        <taxon>Eukaryota</taxon>
        <taxon>Fungi</taxon>
        <taxon>Dikarya</taxon>
        <taxon>Basidiomycota</taxon>
        <taxon>Agaricomycotina</taxon>
        <taxon>Agaricomycetes</taxon>
        <taxon>Agaricomycetidae</taxon>
        <taxon>Jaapiales</taxon>
        <taxon>Jaapiaceae</taxon>
        <taxon>Jaapia</taxon>
    </lineage>
</organism>
<dbReference type="Proteomes" id="UP000027265">
    <property type="component" value="Unassembled WGS sequence"/>
</dbReference>
<sequence>MIFAACRSCNWEMAETIANKAQWTTSAVDSIFIAQMYHHCTTYHPRPCRIPFLSAYGWKAEGGDLINNSALPSRHTLHATEKAVVVATAIFIEESYGVPEVRG</sequence>
<proteinExistence type="predicted"/>
<accession>A0A067P9P9</accession>
<dbReference type="EMBL" id="KL197746">
    <property type="protein sequence ID" value="KDQ51648.1"/>
    <property type="molecule type" value="Genomic_DNA"/>
</dbReference>
<evidence type="ECO:0000313" key="1">
    <source>
        <dbReference type="EMBL" id="KDQ51648.1"/>
    </source>
</evidence>
<protein>
    <submittedName>
        <fullName evidence="1">Uncharacterized protein</fullName>
    </submittedName>
</protein>
<name>A0A067P9P9_9AGAM</name>
<dbReference type="HOGENOM" id="CLU_2264151_0_0_1"/>